<dbReference type="PANTHER" id="PTHR30349">
    <property type="entry name" value="PHAGE INTEGRASE-RELATED"/>
    <property type="match status" value="1"/>
</dbReference>
<evidence type="ECO:0000313" key="5">
    <source>
        <dbReference type="EMBL" id="WLH06115.1"/>
    </source>
</evidence>
<dbReference type="SUPFAM" id="SSF56349">
    <property type="entry name" value="DNA breaking-rejoining enzymes"/>
    <property type="match status" value="1"/>
</dbReference>
<keyword evidence="6" id="KW-1185">Reference proteome</keyword>
<evidence type="ECO:0000259" key="4">
    <source>
        <dbReference type="PROSITE" id="PS51898"/>
    </source>
</evidence>
<dbReference type="PROSITE" id="PS51898">
    <property type="entry name" value="TYR_RECOMBINASE"/>
    <property type="match status" value="1"/>
</dbReference>
<keyword evidence="3" id="KW-0233">DNA recombination</keyword>
<dbReference type="PANTHER" id="PTHR30349:SF94">
    <property type="entry name" value="INTEGRASE_RECOMBINASE HI_1414-RELATED"/>
    <property type="match status" value="1"/>
</dbReference>
<organism evidence="5 6">
    <name type="scientific">Pseudomonas lurida</name>
    <dbReference type="NCBI Taxonomy" id="244566"/>
    <lineage>
        <taxon>Bacteria</taxon>
        <taxon>Pseudomonadati</taxon>
        <taxon>Pseudomonadota</taxon>
        <taxon>Gammaproteobacteria</taxon>
        <taxon>Pseudomonadales</taxon>
        <taxon>Pseudomonadaceae</taxon>
        <taxon>Pseudomonas</taxon>
    </lineage>
</organism>
<gene>
    <name evidence="5" type="ORF">PSH67_25345</name>
</gene>
<sequence length="332" mass="37655">MASYRKRSGGWRAEVAKLGIRDSQTFETKAAAVAWATAREAGILAQAGKSRTTVSMTLSEALRRYKRDVSPTKAGQRWEELRLDKFDRELEWVGEMMDRITSEQVAQWRDVRLKKVKTATVRREMTLLSSVFELTRREWKACLVNPVRDAKRPSNGQPRERRVAPGEISALLNRLGFVEGQPPVTLLQELAYAFLIALETAMRQGEILGMTAKWVNLRERFVRLPMTKNGSSRNVPLSKRAGELLGPLYHGKGADDRLFKLESASADTMFRRVRDELGIDGLTFHDTRHEAITRLARKVDVLDLARITGHKDLKSLMIYYNATASELAQRLG</sequence>
<dbReference type="InterPro" id="IPR011010">
    <property type="entry name" value="DNA_brk_join_enz"/>
</dbReference>
<keyword evidence="2" id="KW-0238">DNA-binding</keyword>
<accession>A0ABY9FS46</accession>
<name>A0ABY9FS46_9PSED</name>
<evidence type="ECO:0000256" key="2">
    <source>
        <dbReference type="ARBA" id="ARBA00023125"/>
    </source>
</evidence>
<reference evidence="5 6" key="1">
    <citation type="submission" date="2023-02" db="EMBL/GenBank/DDBJ databases">
        <title>Evolution of Hrp T3SS in non-pathogenic Pseudomonas fluorescens.</title>
        <authorList>
            <person name="Liao K."/>
            <person name="Wei H."/>
            <person name="Gu Y."/>
        </authorList>
    </citation>
    <scope>NUCLEOTIDE SEQUENCE [LARGE SCALE GENOMIC DNA]</scope>
    <source>
        <strain evidence="5 6">FP2043</strain>
    </source>
</reference>
<dbReference type="InterPro" id="IPR013762">
    <property type="entry name" value="Integrase-like_cat_sf"/>
</dbReference>
<dbReference type="InterPro" id="IPR050090">
    <property type="entry name" value="Tyrosine_recombinase_XerCD"/>
</dbReference>
<dbReference type="Pfam" id="PF00589">
    <property type="entry name" value="Phage_integrase"/>
    <property type="match status" value="1"/>
</dbReference>
<dbReference type="EMBL" id="CP117450">
    <property type="protein sequence ID" value="WLH06115.1"/>
    <property type="molecule type" value="Genomic_DNA"/>
</dbReference>
<dbReference type="Gene3D" id="1.10.443.10">
    <property type="entry name" value="Intergrase catalytic core"/>
    <property type="match status" value="1"/>
</dbReference>
<dbReference type="Proteomes" id="UP001236748">
    <property type="component" value="Chromosome"/>
</dbReference>
<evidence type="ECO:0000313" key="6">
    <source>
        <dbReference type="Proteomes" id="UP001236748"/>
    </source>
</evidence>
<feature type="domain" description="Tyr recombinase" evidence="4">
    <location>
        <begin position="158"/>
        <end position="332"/>
    </location>
</feature>
<keyword evidence="1" id="KW-0229">DNA integration</keyword>
<evidence type="ECO:0000256" key="1">
    <source>
        <dbReference type="ARBA" id="ARBA00022908"/>
    </source>
</evidence>
<dbReference type="Gene3D" id="1.10.150.130">
    <property type="match status" value="1"/>
</dbReference>
<dbReference type="InterPro" id="IPR002104">
    <property type="entry name" value="Integrase_catalytic"/>
</dbReference>
<evidence type="ECO:0000256" key="3">
    <source>
        <dbReference type="ARBA" id="ARBA00023172"/>
    </source>
</evidence>
<dbReference type="CDD" id="cd00796">
    <property type="entry name" value="INT_Rci_Hp1_C"/>
    <property type="match status" value="1"/>
</dbReference>
<protein>
    <submittedName>
        <fullName evidence="5">Site-specific integrase</fullName>
    </submittedName>
</protein>
<dbReference type="InterPro" id="IPR010998">
    <property type="entry name" value="Integrase_recombinase_N"/>
</dbReference>
<dbReference type="RefSeq" id="WP_305388226.1">
    <property type="nucleotide sequence ID" value="NZ_CP117450.1"/>
</dbReference>
<proteinExistence type="predicted"/>